<dbReference type="InterPro" id="IPR003488">
    <property type="entry name" value="DprA"/>
</dbReference>
<evidence type="ECO:0000313" key="3">
    <source>
        <dbReference type="EMBL" id="PIU98348.1"/>
    </source>
</evidence>
<evidence type="ECO:0000259" key="2">
    <source>
        <dbReference type="Pfam" id="PF02481"/>
    </source>
</evidence>
<dbReference type="Proteomes" id="UP000228949">
    <property type="component" value="Unassembled WGS sequence"/>
</dbReference>
<comment type="similarity">
    <text evidence="1">Belongs to the DprA/Smf family.</text>
</comment>
<name>A0A2M7B5E3_9BACT</name>
<dbReference type="SUPFAM" id="SSF102405">
    <property type="entry name" value="MCP/YpsA-like"/>
    <property type="match status" value="1"/>
</dbReference>
<organism evidence="3 4">
    <name type="scientific">Candidatus Wolfebacteria bacterium CG03_land_8_20_14_0_80_40_12</name>
    <dbReference type="NCBI Taxonomy" id="1975069"/>
    <lineage>
        <taxon>Bacteria</taxon>
        <taxon>Candidatus Wolfeibacteriota</taxon>
    </lineage>
</organism>
<sequence length="296" mass="32218">MKPKIKTISIESPYYPLLLKEIPNPPLKIHILGELAEEQKLKIAIVGTRKATTEGRAIAKKIAQQLAEIDIVVVSGLAMGIDAASHEGALLGNGPTMAVLACGLDTIYPRQNENLARKILARGGAIISEYPIGSASFPSQFLERNRIISGLSAATVIIEAPERSGSLATANWAAEQGREIFVVPGPINHPNYKGSHKLIRDGARLISSVEDILEDLGLENSKFEILNSKQIQNSKIQNIKDENQLLVIKIIQEAGQPLSIDRIIELAKLEPQVINQTMAILVINGFIKETEKGYTI</sequence>
<accession>A0A2M7B5E3</accession>
<proteinExistence type="inferred from homology"/>
<dbReference type="EMBL" id="PEVJ01000046">
    <property type="protein sequence ID" value="PIU98348.1"/>
    <property type="molecule type" value="Genomic_DNA"/>
</dbReference>
<dbReference type="NCBIfam" id="TIGR00732">
    <property type="entry name" value="dprA"/>
    <property type="match status" value="1"/>
</dbReference>
<dbReference type="InterPro" id="IPR057666">
    <property type="entry name" value="DrpA_SLOG"/>
</dbReference>
<dbReference type="Gene3D" id="3.40.50.450">
    <property type="match status" value="1"/>
</dbReference>
<evidence type="ECO:0000313" key="4">
    <source>
        <dbReference type="Proteomes" id="UP000228949"/>
    </source>
</evidence>
<protein>
    <submittedName>
        <fullName evidence="3">DNA-protecting protein DprA</fullName>
    </submittedName>
</protein>
<dbReference type="PANTHER" id="PTHR43022:SF1">
    <property type="entry name" value="PROTEIN SMF"/>
    <property type="match status" value="1"/>
</dbReference>
<dbReference type="Pfam" id="PF02481">
    <property type="entry name" value="DNA_processg_A"/>
    <property type="match status" value="1"/>
</dbReference>
<feature type="domain" description="Smf/DprA SLOG" evidence="2">
    <location>
        <begin position="7"/>
        <end position="216"/>
    </location>
</feature>
<reference evidence="4" key="1">
    <citation type="submission" date="2017-09" db="EMBL/GenBank/DDBJ databases">
        <title>Depth-based differentiation of microbial function through sediment-hosted aquifers and enrichment of novel symbionts in the deep terrestrial subsurface.</title>
        <authorList>
            <person name="Probst A.J."/>
            <person name="Ladd B."/>
            <person name="Jarett J.K."/>
            <person name="Geller-Mcgrath D.E."/>
            <person name="Sieber C.M.K."/>
            <person name="Emerson J.B."/>
            <person name="Anantharaman K."/>
            <person name="Thomas B.C."/>
            <person name="Malmstrom R."/>
            <person name="Stieglmeier M."/>
            <person name="Klingl A."/>
            <person name="Woyke T."/>
            <person name="Ryan C.M."/>
            <person name="Banfield J.F."/>
        </authorList>
    </citation>
    <scope>NUCLEOTIDE SEQUENCE [LARGE SCALE GENOMIC DNA]</scope>
</reference>
<dbReference type="PANTHER" id="PTHR43022">
    <property type="entry name" value="PROTEIN SMF"/>
    <property type="match status" value="1"/>
</dbReference>
<dbReference type="AlphaFoldDB" id="A0A2M7B5E3"/>
<gene>
    <name evidence="3" type="primary">dprA</name>
    <name evidence="3" type="ORF">COS61_01905</name>
</gene>
<dbReference type="GO" id="GO:0009294">
    <property type="term" value="P:DNA-mediated transformation"/>
    <property type="evidence" value="ECO:0007669"/>
    <property type="project" value="InterPro"/>
</dbReference>
<evidence type="ECO:0000256" key="1">
    <source>
        <dbReference type="ARBA" id="ARBA00006525"/>
    </source>
</evidence>
<comment type="caution">
    <text evidence="3">The sequence shown here is derived from an EMBL/GenBank/DDBJ whole genome shotgun (WGS) entry which is preliminary data.</text>
</comment>